<dbReference type="Gene3D" id="2.170.120.12">
    <property type="entry name" value="DNA-directed RNA polymerase, insert domain"/>
    <property type="match status" value="1"/>
</dbReference>
<evidence type="ECO:0000256" key="6">
    <source>
        <dbReference type="ARBA" id="ARBA00022695"/>
    </source>
</evidence>
<dbReference type="InterPro" id="IPR011262">
    <property type="entry name" value="DNA-dir_RNA_pol_insert"/>
</dbReference>
<comment type="catalytic activity">
    <reaction evidence="10 11">
        <text>RNA(n) + a ribonucleoside 5'-triphosphate = RNA(n+1) + diphosphate</text>
        <dbReference type="Rhea" id="RHEA:21248"/>
        <dbReference type="Rhea" id="RHEA-COMP:14527"/>
        <dbReference type="Rhea" id="RHEA-COMP:17342"/>
        <dbReference type="ChEBI" id="CHEBI:33019"/>
        <dbReference type="ChEBI" id="CHEBI:61557"/>
        <dbReference type="ChEBI" id="CHEBI:140395"/>
        <dbReference type="EC" id="2.7.7.6"/>
    </reaction>
</comment>
<comment type="domain">
    <text evidence="11">The N-terminal domain is essential for RNAP assembly and basal transcription, whereas the C-terminal domain is involved in interaction with transcriptional regulators and with upstream promoter elements.</text>
</comment>
<dbReference type="Pfam" id="PF01193">
    <property type="entry name" value="RNA_pol_L"/>
    <property type="match status" value="1"/>
</dbReference>
<dbReference type="EC" id="2.7.7.6" evidence="2 11"/>
<dbReference type="Pfam" id="PF03118">
    <property type="entry name" value="RNA_pol_A_CTD"/>
    <property type="match status" value="1"/>
</dbReference>
<dbReference type="InterPro" id="IPR011260">
    <property type="entry name" value="RNAP_asu_C"/>
</dbReference>
<evidence type="ECO:0000256" key="8">
    <source>
        <dbReference type="ARBA" id="ARBA00032524"/>
    </source>
</evidence>
<dbReference type="CDD" id="cd06928">
    <property type="entry name" value="RNAP_alpha_NTD"/>
    <property type="match status" value="1"/>
</dbReference>
<dbReference type="GO" id="GO:0003677">
    <property type="term" value="F:DNA binding"/>
    <property type="evidence" value="ECO:0007669"/>
    <property type="project" value="UniProtKB-UniRule"/>
</dbReference>
<gene>
    <name evidence="11" type="primary">rpoA</name>
    <name evidence="13" type="ORF">A2907_02480</name>
</gene>
<evidence type="ECO:0000313" key="14">
    <source>
        <dbReference type="Proteomes" id="UP000177947"/>
    </source>
</evidence>
<dbReference type="SUPFAM" id="SSF55257">
    <property type="entry name" value="RBP11-like subunits of RNA polymerase"/>
    <property type="match status" value="1"/>
</dbReference>
<dbReference type="NCBIfam" id="TIGR02027">
    <property type="entry name" value="rpoA"/>
    <property type="match status" value="1"/>
</dbReference>
<evidence type="ECO:0000256" key="1">
    <source>
        <dbReference type="ARBA" id="ARBA00007123"/>
    </source>
</evidence>
<evidence type="ECO:0000256" key="3">
    <source>
        <dbReference type="ARBA" id="ARBA00015972"/>
    </source>
</evidence>
<keyword evidence="4 11" id="KW-0240">DNA-directed RNA polymerase</keyword>
<dbReference type="InterPro" id="IPR011773">
    <property type="entry name" value="DNA-dir_RpoA"/>
</dbReference>
<reference evidence="13 14" key="1">
    <citation type="journal article" date="2016" name="Nat. Commun.">
        <title>Thousands of microbial genomes shed light on interconnected biogeochemical processes in an aquifer system.</title>
        <authorList>
            <person name="Anantharaman K."/>
            <person name="Brown C.T."/>
            <person name="Hug L.A."/>
            <person name="Sharon I."/>
            <person name="Castelle C.J."/>
            <person name="Probst A.J."/>
            <person name="Thomas B.C."/>
            <person name="Singh A."/>
            <person name="Wilkins M.J."/>
            <person name="Karaoz U."/>
            <person name="Brodie E.L."/>
            <person name="Williams K.H."/>
            <person name="Hubbard S.S."/>
            <person name="Banfield J.F."/>
        </authorList>
    </citation>
    <scope>NUCLEOTIDE SEQUENCE [LARGE SCALE GENOMIC DNA]</scope>
</reference>
<dbReference type="NCBIfam" id="NF003519">
    <property type="entry name" value="PRK05182.2-5"/>
    <property type="match status" value="1"/>
</dbReference>
<dbReference type="InterPro" id="IPR036603">
    <property type="entry name" value="RBP11-like"/>
</dbReference>
<keyword evidence="5 11" id="KW-0808">Transferase</keyword>
<feature type="region of interest" description="Alpha C-terminal domain (alpha-CTD)" evidence="11">
    <location>
        <begin position="247"/>
        <end position="315"/>
    </location>
</feature>
<evidence type="ECO:0000256" key="4">
    <source>
        <dbReference type="ARBA" id="ARBA00022478"/>
    </source>
</evidence>
<dbReference type="InterPro" id="IPR036643">
    <property type="entry name" value="RNApol_insert_sf"/>
</dbReference>
<dbReference type="SMART" id="SM00662">
    <property type="entry name" value="RPOLD"/>
    <property type="match status" value="1"/>
</dbReference>
<dbReference type="GO" id="GO:0005737">
    <property type="term" value="C:cytoplasm"/>
    <property type="evidence" value="ECO:0007669"/>
    <property type="project" value="UniProtKB-ARBA"/>
</dbReference>
<organism evidence="13 14">
    <name type="scientific">Candidatus Azambacteria bacterium RIFCSPLOWO2_01_FULL_37_9</name>
    <dbReference type="NCBI Taxonomy" id="1797297"/>
    <lineage>
        <taxon>Bacteria</taxon>
        <taxon>Candidatus Azamiibacteriota</taxon>
    </lineage>
</organism>
<dbReference type="SUPFAM" id="SSF56553">
    <property type="entry name" value="Insert subdomain of RNA polymerase alpha subunit"/>
    <property type="match status" value="1"/>
</dbReference>
<sequence length="315" mass="34764">MEITLPSKYKIIKSEGNSAVFEIENLYPGYGITIGNALRRVLLSSLKGASVTLVKIKGASHEFSTIPNIIEDVVEIILNLKQVRFKLDGDQPQYATLKVKGERKVTAKDIDAPSQVTVINKDTHIATLTDKKAELEIELTIEKGLGYVPVERRGKEKLEIGAIAIDAIYTPIRKVNYEVENMRVGDRTDFNRIKLLVETDGSISPEESFRKAINILIDQFNSLIQGAEVSNGKSSKEIIEAESKESIEDITKMKIEDLNLSTRTINTLTAGGVKTVGGLIKKTESGLREIDGMGDAGVKEIKKSLMKLGLSFREE</sequence>
<protein>
    <recommendedName>
        <fullName evidence="3 11">DNA-directed RNA polymerase subunit alpha</fullName>
        <shortName evidence="11">RNAP subunit alpha</shortName>
        <ecNumber evidence="2 11">2.7.7.6</ecNumber>
    </recommendedName>
    <alternativeName>
        <fullName evidence="9 11">RNA polymerase subunit alpha</fullName>
    </alternativeName>
    <alternativeName>
        <fullName evidence="8 11">Transcriptase subunit alpha</fullName>
    </alternativeName>
</protein>
<dbReference type="Gene3D" id="1.10.150.20">
    <property type="entry name" value="5' to 3' exonuclease, C-terminal subdomain"/>
    <property type="match status" value="1"/>
</dbReference>
<comment type="subunit">
    <text evidence="11">Homodimer. The RNAP catalytic core consists of 2 alpha, 1 beta, 1 beta' and 1 omega subunit. When a sigma factor is associated with the core the holoenzyme is formed, which can initiate transcription.</text>
</comment>
<dbReference type="InterPro" id="IPR011263">
    <property type="entry name" value="DNA-dir_RNA_pol_RpoA/D/Rpb3"/>
</dbReference>
<dbReference type="Gene3D" id="3.30.1360.10">
    <property type="entry name" value="RNA polymerase, RBP11-like subunit"/>
    <property type="match status" value="1"/>
</dbReference>
<dbReference type="GO" id="GO:0003899">
    <property type="term" value="F:DNA-directed RNA polymerase activity"/>
    <property type="evidence" value="ECO:0007669"/>
    <property type="project" value="UniProtKB-UniRule"/>
</dbReference>
<dbReference type="Proteomes" id="UP000177947">
    <property type="component" value="Unassembled WGS sequence"/>
</dbReference>
<evidence type="ECO:0000256" key="9">
    <source>
        <dbReference type="ARBA" id="ARBA00033070"/>
    </source>
</evidence>
<feature type="region of interest" description="Alpha N-terminal domain (alpha-NTD)" evidence="11">
    <location>
        <begin position="1"/>
        <end position="225"/>
    </location>
</feature>
<accession>A0A1F5C5S7</accession>
<evidence type="ECO:0000313" key="13">
    <source>
        <dbReference type="EMBL" id="OGD38213.1"/>
    </source>
</evidence>
<evidence type="ECO:0000256" key="11">
    <source>
        <dbReference type="HAMAP-Rule" id="MF_00059"/>
    </source>
</evidence>
<keyword evidence="7 11" id="KW-0804">Transcription</keyword>
<dbReference type="HAMAP" id="MF_00059">
    <property type="entry name" value="RNApol_bact_RpoA"/>
    <property type="match status" value="1"/>
</dbReference>
<dbReference type="GO" id="GO:0046983">
    <property type="term" value="F:protein dimerization activity"/>
    <property type="evidence" value="ECO:0007669"/>
    <property type="project" value="InterPro"/>
</dbReference>
<dbReference type="Pfam" id="PF01000">
    <property type="entry name" value="RNA_pol_A_bac"/>
    <property type="match status" value="1"/>
</dbReference>
<comment type="similarity">
    <text evidence="1 11">Belongs to the RNA polymerase alpha chain family.</text>
</comment>
<dbReference type="AlphaFoldDB" id="A0A1F5C5S7"/>
<evidence type="ECO:0000256" key="10">
    <source>
        <dbReference type="ARBA" id="ARBA00048552"/>
    </source>
</evidence>
<evidence type="ECO:0000259" key="12">
    <source>
        <dbReference type="SMART" id="SM00662"/>
    </source>
</evidence>
<dbReference type="EMBL" id="MEYQ01000051">
    <property type="protein sequence ID" value="OGD38213.1"/>
    <property type="molecule type" value="Genomic_DNA"/>
</dbReference>
<keyword evidence="6 11" id="KW-0548">Nucleotidyltransferase</keyword>
<dbReference type="GO" id="GO:0000428">
    <property type="term" value="C:DNA-directed RNA polymerase complex"/>
    <property type="evidence" value="ECO:0007669"/>
    <property type="project" value="UniProtKB-KW"/>
</dbReference>
<dbReference type="NCBIfam" id="NF003513">
    <property type="entry name" value="PRK05182.1-2"/>
    <property type="match status" value="1"/>
</dbReference>
<feature type="domain" description="DNA-directed RNA polymerase RpoA/D/Rpb3-type" evidence="12">
    <location>
        <begin position="18"/>
        <end position="226"/>
    </location>
</feature>
<evidence type="ECO:0000256" key="5">
    <source>
        <dbReference type="ARBA" id="ARBA00022679"/>
    </source>
</evidence>
<dbReference type="GO" id="GO:0006351">
    <property type="term" value="P:DNA-templated transcription"/>
    <property type="evidence" value="ECO:0007669"/>
    <property type="project" value="UniProtKB-UniRule"/>
</dbReference>
<dbReference type="FunFam" id="2.170.120.12:FF:000001">
    <property type="entry name" value="DNA-directed RNA polymerase subunit alpha"/>
    <property type="match status" value="1"/>
</dbReference>
<evidence type="ECO:0000256" key="2">
    <source>
        <dbReference type="ARBA" id="ARBA00012418"/>
    </source>
</evidence>
<proteinExistence type="inferred from homology"/>
<name>A0A1F5C5S7_9BACT</name>
<comment type="caution">
    <text evidence="13">The sequence shown here is derived from an EMBL/GenBank/DDBJ whole genome shotgun (WGS) entry which is preliminary data.</text>
</comment>
<comment type="function">
    <text evidence="11">DNA-dependent RNA polymerase catalyzes the transcription of DNA into RNA using the four ribonucleoside triphosphates as substrates.</text>
</comment>
<evidence type="ECO:0000256" key="7">
    <source>
        <dbReference type="ARBA" id="ARBA00023163"/>
    </source>
</evidence>
<dbReference type="SUPFAM" id="SSF47789">
    <property type="entry name" value="C-terminal domain of RNA polymerase alpha subunit"/>
    <property type="match status" value="1"/>
</dbReference>